<dbReference type="Gene3D" id="2.60.40.60">
    <property type="entry name" value="Cadherins"/>
    <property type="match status" value="6"/>
</dbReference>
<evidence type="ECO:0000256" key="6">
    <source>
        <dbReference type="ARBA" id="ARBA00022989"/>
    </source>
</evidence>
<dbReference type="SUPFAM" id="SSF49313">
    <property type="entry name" value="Cadherin-like"/>
    <property type="match status" value="6"/>
</dbReference>
<feature type="domain" description="Cadherin" evidence="11">
    <location>
        <begin position="457"/>
        <end position="562"/>
    </location>
</feature>
<evidence type="ECO:0000256" key="3">
    <source>
        <dbReference type="ARBA" id="ARBA00022737"/>
    </source>
</evidence>
<dbReference type="FunFam" id="2.60.40.60:FF:000244">
    <property type="entry name" value="Cadherin related family member 3"/>
    <property type="match status" value="1"/>
</dbReference>
<keyword evidence="5" id="KW-0130">Cell adhesion</keyword>
<feature type="domain" description="Cadherin" evidence="11">
    <location>
        <begin position="341"/>
        <end position="456"/>
    </location>
</feature>
<protein>
    <recommendedName>
        <fullName evidence="11">Cadherin domain-containing protein</fullName>
    </recommendedName>
</protein>
<feature type="compositionally biased region" description="Polar residues" evidence="9">
    <location>
        <begin position="851"/>
        <end position="870"/>
    </location>
</feature>
<reference evidence="12" key="1">
    <citation type="thesis" date="2020" institute="ProQuest LLC" country="789 East Eisenhower Parkway, Ann Arbor, MI, USA">
        <title>Comparative Genomics and Chromosome Evolution.</title>
        <authorList>
            <person name="Mudd A.B."/>
        </authorList>
    </citation>
    <scope>NUCLEOTIDE SEQUENCE</scope>
    <source>
        <strain evidence="12">237g6f4</strain>
        <tissue evidence="12">Blood</tissue>
    </source>
</reference>
<dbReference type="PROSITE" id="PS00232">
    <property type="entry name" value="CADHERIN_1"/>
    <property type="match status" value="1"/>
</dbReference>
<dbReference type="PRINTS" id="PR00205">
    <property type="entry name" value="CADHERIN"/>
</dbReference>
<accession>A0AAV7BX05</accession>
<feature type="domain" description="Cadherin" evidence="11">
    <location>
        <begin position="563"/>
        <end position="691"/>
    </location>
</feature>
<comment type="subcellular location">
    <subcellularLocation>
        <location evidence="1">Membrane</location>
    </subcellularLocation>
</comment>
<proteinExistence type="predicted"/>
<dbReference type="GO" id="GO:0005886">
    <property type="term" value="C:plasma membrane"/>
    <property type="evidence" value="ECO:0007669"/>
    <property type="project" value="InterPro"/>
</dbReference>
<feature type="compositionally biased region" description="Polar residues" evidence="9">
    <location>
        <begin position="813"/>
        <end position="825"/>
    </location>
</feature>
<dbReference type="Pfam" id="PF00028">
    <property type="entry name" value="Cadherin"/>
    <property type="match status" value="2"/>
</dbReference>
<dbReference type="PANTHER" id="PTHR24025:SF30">
    <property type="entry name" value="CADHERIN DOMAIN-CONTAINING PROTEIN"/>
    <property type="match status" value="1"/>
</dbReference>
<dbReference type="GO" id="GO:0005911">
    <property type="term" value="C:cell-cell junction"/>
    <property type="evidence" value="ECO:0007669"/>
    <property type="project" value="TreeGrafter"/>
</dbReference>
<evidence type="ECO:0000313" key="13">
    <source>
        <dbReference type="Proteomes" id="UP000824782"/>
    </source>
</evidence>
<feature type="region of interest" description="Disordered" evidence="9">
    <location>
        <begin position="793"/>
        <end position="883"/>
    </location>
</feature>
<gene>
    <name evidence="12" type="ORF">GDO81_010100</name>
</gene>
<evidence type="ECO:0000256" key="10">
    <source>
        <dbReference type="SAM" id="Phobius"/>
    </source>
</evidence>
<keyword evidence="7 10" id="KW-0472">Membrane</keyword>
<evidence type="ECO:0000256" key="9">
    <source>
        <dbReference type="SAM" id="MobiDB-lite"/>
    </source>
</evidence>
<feature type="domain" description="Cadherin" evidence="11">
    <location>
        <begin position="133"/>
        <end position="231"/>
    </location>
</feature>
<evidence type="ECO:0000256" key="1">
    <source>
        <dbReference type="ARBA" id="ARBA00004370"/>
    </source>
</evidence>
<evidence type="ECO:0000313" key="12">
    <source>
        <dbReference type="EMBL" id="KAG8577209.1"/>
    </source>
</evidence>
<dbReference type="GO" id="GO:0005509">
    <property type="term" value="F:calcium ion binding"/>
    <property type="evidence" value="ECO:0007669"/>
    <property type="project" value="UniProtKB-UniRule"/>
</dbReference>
<evidence type="ECO:0000256" key="5">
    <source>
        <dbReference type="ARBA" id="ARBA00022889"/>
    </source>
</evidence>
<dbReference type="SMART" id="SM00112">
    <property type="entry name" value="CA"/>
    <property type="match status" value="6"/>
</dbReference>
<evidence type="ECO:0000256" key="2">
    <source>
        <dbReference type="ARBA" id="ARBA00022692"/>
    </source>
</evidence>
<dbReference type="InterPro" id="IPR050971">
    <property type="entry name" value="Cadherin-domain_protein"/>
</dbReference>
<feature type="domain" description="Cadherin" evidence="11">
    <location>
        <begin position="24"/>
        <end position="128"/>
    </location>
</feature>
<name>A0AAV7BX05_ENGPU</name>
<sequence length="883" mass="95930">MQKLTFLYFLLGVIGPGGGTLLFIGLPNTTTLAENQPSGTVVYTFSVNSTSSLSVGPSIINSNPLTSAFRIDNNPPNYSVVTTGSSVLDYETTPSSFDLQIYMEDNTKATNLQTLTVQLTNVNEPPVFLDNLANQIVTIYMPEGTPPGTIYMVLASDPEDPTSTLNYILTPASAPFTVSSNGVIQSTKTFDYETDPHSYSLNVKVTDSGGLSVNGSIIVFITNINDETPYFTMNSTSFTIPEEMNPGTIVTTVTALDPDDAGFISTLYYSLNTPNQYFSINKLSGVIQIAKRIDVDADTLKLNSTISLNIKVSDLPSGGHSNYITITIRILDENDNPPTCTMYAFSYSVPETETNGTLITDLTDQCKDIDVDPVNKAFNFTGLSGLGSNQRFQLIPDGSGRIVLTGNLDFEDPNNIAVGNEYSLTILVQDIAFPNYKQTIYVYIKTIPVNEYPPVFNSTSYVFNVSELSPPGSYVGYVFATDKDYPYIGITYTIESGGSTLGATSIFWINPNTGVLELSDYADYETTQQYTLTVKATDSGSKFATVPVTVNILEANDEKPVCSPNSYTLSVPVNQATGTNIQNFKLTCTDRDSGPNSFQYFINSGNINNHFAFSPSSGTNVTKLILALPFDYSNGEDKTWSYNLRILITDDNLISDSAQPIGVVQTGTVSLTINVYIPGLTTTTTTTTPSIVYVTTSENVYSPLAWYVPFVCTIGALLLLGFLGALMYLLAKYFPCKGRTKPDTEPLVPPAEKKVKEDVFLEMTKFNTVFDGEAVDPITGNVYEYNSKSGARRWKETKQPITTAPGSQPLDANPTSAPVQSTGTPNKKVKTPSTAIKEDIRNASAPPGTPNKLQTPKQTSNMESRMSQRFSPKVSPKIPKTPA</sequence>
<dbReference type="GO" id="GO:0007156">
    <property type="term" value="P:homophilic cell adhesion via plasma membrane adhesion molecules"/>
    <property type="evidence" value="ECO:0007669"/>
    <property type="project" value="InterPro"/>
</dbReference>
<keyword evidence="4 8" id="KW-0106">Calcium</keyword>
<dbReference type="FunFam" id="2.60.40.60:FF:000250">
    <property type="entry name" value="Cadherin related family member 3"/>
    <property type="match status" value="1"/>
</dbReference>
<dbReference type="PANTHER" id="PTHR24025">
    <property type="entry name" value="DESMOGLEIN FAMILY MEMBER"/>
    <property type="match status" value="1"/>
</dbReference>
<evidence type="ECO:0000259" key="11">
    <source>
        <dbReference type="PROSITE" id="PS50268"/>
    </source>
</evidence>
<dbReference type="Proteomes" id="UP000824782">
    <property type="component" value="Unassembled WGS sequence"/>
</dbReference>
<dbReference type="FunFam" id="2.60.40.60:FF:000231">
    <property type="entry name" value="Cadherin related family member 3"/>
    <property type="match status" value="1"/>
</dbReference>
<evidence type="ECO:0000256" key="8">
    <source>
        <dbReference type="PROSITE-ProRule" id="PRU00043"/>
    </source>
</evidence>
<evidence type="ECO:0000256" key="7">
    <source>
        <dbReference type="ARBA" id="ARBA00023136"/>
    </source>
</evidence>
<organism evidence="12 13">
    <name type="scientific">Engystomops pustulosus</name>
    <name type="common">Tungara frog</name>
    <name type="synonym">Physalaemus pustulosus</name>
    <dbReference type="NCBI Taxonomy" id="76066"/>
    <lineage>
        <taxon>Eukaryota</taxon>
        <taxon>Metazoa</taxon>
        <taxon>Chordata</taxon>
        <taxon>Craniata</taxon>
        <taxon>Vertebrata</taxon>
        <taxon>Euteleostomi</taxon>
        <taxon>Amphibia</taxon>
        <taxon>Batrachia</taxon>
        <taxon>Anura</taxon>
        <taxon>Neobatrachia</taxon>
        <taxon>Hyloidea</taxon>
        <taxon>Leptodactylidae</taxon>
        <taxon>Leiuperinae</taxon>
        <taxon>Engystomops</taxon>
    </lineage>
</organism>
<keyword evidence="3" id="KW-0677">Repeat</keyword>
<feature type="transmembrane region" description="Helical" evidence="10">
    <location>
        <begin position="704"/>
        <end position="731"/>
    </location>
</feature>
<keyword evidence="2 10" id="KW-0812">Transmembrane</keyword>
<feature type="domain" description="Cadherin" evidence="11">
    <location>
        <begin position="232"/>
        <end position="340"/>
    </location>
</feature>
<comment type="caution">
    <text evidence="12">The sequence shown here is derived from an EMBL/GenBank/DDBJ whole genome shotgun (WGS) entry which is preliminary data.</text>
</comment>
<dbReference type="PROSITE" id="PS50268">
    <property type="entry name" value="CADHERIN_2"/>
    <property type="match status" value="6"/>
</dbReference>
<dbReference type="FunFam" id="2.60.40.60:FF:000281">
    <property type="entry name" value="Cadherin related family member 3"/>
    <property type="match status" value="1"/>
</dbReference>
<keyword evidence="13" id="KW-1185">Reference proteome</keyword>
<dbReference type="InterPro" id="IPR015919">
    <property type="entry name" value="Cadherin-like_sf"/>
</dbReference>
<dbReference type="AlphaFoldDB" id="A0AAV7BX05"/>
<dbReference type="InterPro" id="IPR020894">
    <property type="entry name" value="Cadherin_CS"/>
</dbReference>
<dbReference type="CDD" id="cd11304">
    <property type="entry name" value="Cadherin_repeat"/>
    <property type="match status" value="6"/>
</dbReference>
<keyword evidence="6 10" id="KW-1133">Transmembrane helix</keyword>
<dbReference type="EMBL" id="WNYA01000004">
    <property type="protein sequence ID" value="KAG8577209.1"/>
    <property type="molecule type" value="Genomic_DNA"/>
</dbReference>
<dbReference type="InterPro" id="IPR002126">
    <property type="entry name" value="Cadherin-like_dom"/>
</dbReference>
<evidence type="ECO:0000256" key="4">
    <source>
        <dbReference type="ARBA" id="ARBA00022837"/>
    </source>
</evidence>